<sequence>MGATMSDFSNNLSYLRVAAHASSFPNGEGGKTPPWEIDWFYRDPAADGSPGLTSAENLNTVCRAYLGDRAAQDGLTFGEATDAEIDAALIEGPYGMNDRQRLAVRRALESDISLVQGPPGTGKTETILNMVSCMIARGATVAVVSTNGEAIANISKKVAGYAAADEGREPNRRRIFNSYAALGKLENRRSWNEERPQGPQFDVRDDSEARRNEHHDTGGWEPALTASEFLRERPFITSTIHSLKKCFNDGDVFRYDYLIMDEASQCAPALALLAMSSARRVVLVGDVEQLPPVYHANAAEAAARGAEEAGIPVPGRKSPYALQDVTTGDGMSILASAQAVFEPIGAPHTFLNEHFRCHPGIIGFCSEEIYAPRGEGLVVRTPAYDRSVQTPIRIRWFEGDYWEPHRHDRRNAKEASERKAKRGVPQSSKENRKQIEIFMHEEWPGLRARLETDPSFSVRIVSPFRGQLEALYDRLVDTEGAAAIERLFHADEAEAVDSWEKTGLTIHKTQGQEYNAVYLLPVEDGDWDWPWSQGRSIINVAVSRAKDELVVICSTDLMSKETQLALTGTYIPPSPGGAAQTLSTRDRVEREQRERFLQKLIDYARRRMDPASDAFTGERGFPISNYAYGFHRSSLVSAFDEIPAIRTYVGNEDSAAELALCNALESVDLAGRGLAVARGVALSSCFSPRALSRRLTDDEEFHATDKKAFIQHGDTRREERFDFVIYNKQTMRIVLCIEIDDGRYRHTSPEIPNDGERALAQRRRRLRCKNSIVRDMGGQVIEGNARTALAGSGSGMFSFAMLRLATNGTTAAETELIATAIGHDQPHVRPFTTIDELIDLQMAHGTESGPTLAPSFDTGSHALPERGSIAALVREGASALVKASPQSEARYLQKVLDDWTGAGVFPKMRSHQANKLLQEGGLIERRADGWHVTPHGAKLGIIERVVEYDGVESARCLYPVTCEKAVRNILLRALGD</sequence>
<reference evidence="7 8" key="1">
    <citation type="submission" date="2018-08" db="EMBL/GenBank/DDBJ databases">
        <title>A genome reference for cultivated species of the human gut microbiota.</title>
        <authorList>
            <person name="Zou Y."/>
            <person name="Xue W."/>
            <person name="Luo G."/>
        </authorList>
    </citation>
    <scope>NUCLEOTIDE SEQUENCE [LARGE SCALE GENOMIC DNA]</scope>
    <source>
        <strain evidence="7 8">AM25-33</strain>
    </source>
</reference>
<accession>A0A414NFU5</accession>
<feature type="compositionally biased region" description="Basic and acidic residues" evidence="5">
    <location>
        <begin position="408"/>
        <end position="418"/>
    </location>
</feature>
<feature type="region of interest" description="Disordered" evidence="5">
    <location>
        <begin position="190"/>
        <end position="220"/>
    </location>
</feature>
<dbReference type="SUPFAM" id="SSF52540">
    <property type="entry name" value="P-loop containing nucleoside triphosphate hydrolases"/>
    <property type="match status" value="1"/>
</dbReference>
<feature type="compositionally biased region" description="Basic and acidic residues" evidence="5">
    <location>
        <begin position="190"/>
        <end position="218"/>
    </location>
</feature>
<keyword evidence="4" id="KW-0067">ATP-binding</keyword>
<dbReference type="InterPro" id="IPR050534">
    <property type="entry name" value="Coronavir_polyprotein_1ab"/>
</dbReference>
<dbReference type="GO" id="GO:0043139">
    <property type="term" value="F:5'-3' DNA helicase activity"/>
    <property type="evidence" value="ECO:0007669"/>
    <property type="project" value="TreeGrafter"/>
</dbReference>
<evidence type="ECO:0000256" key="5">
    <source>
        <dbReference type="SAM" id="MobiDB-lite"/>
    </source>
</evidence>
<dbReference type="InterPro" id="IPR041679">
    <property type="entry name" value="DNA2/NAM7-like_C"/>
</dbReference>
<feature type="region of interest" description="Disordered" evidence="5">
    <location>
        <begin position="408"/>
        <end position="431"/>
    </location>
</feature>
<evidence type="ECO:0000259" key="6">
    <source>
        <dbReference type="Pfam" id="PF13087"/>
    </source>
</evidence>
<keyword evidence="8" id="KW-1185">Reference proteome</keyword>
<evidence type="ECO:0000256" key="3">
    <source>
        <dbReference type="ARBA" id="ARBA00022806"/>
    </source>
</evidence>
<keyword evidence="2" id="KW-0378">Hydrolase</keyword>
<keyword evidence="3" id="KW-0347">Helicase</keyword>
<evidence type="ECO:0000313" key="8">
    <source>
        <dbReference type="Proteomes" id="UP000283983"/>
    </source>
</evidence>
<comment type="caution">
    <text evidence="7">The sequence shown here is derived from an EMBL/GenBank/DDBJ whole genome shotgun (WGS) entry which is preliminary data.</text>
</comment>
<dbReference type="InterPro" id="IPR027417">
    <property type="entry name" value="P-loop_NTPase"/>
</dbReference>
<dbReference type="Pfam" id="PF13087">
    <property type="entry name" value="AAA_12"/>
    <property type="match status" value="1"/>
</dbReference>
<protein>
    <recommendedName>
        <fullName evidence="6">DNA2/NAM7 helicase-like C-terminal domain-containing protein</fullName>
    </recommendedName>
</protein>
<proteinExistence type="predicted"/>
<dbReference type="AlphaFoldDB" id="A0A414NFU5"/>
<evidence type="ECO:0000256" key="2">
    <source>
        <dbReference type="ARBA" id="ARBA00022801"/>
    </source>
</evidence>
<dbReference type="PANTHER" id="PTHR43788:SF8">
    <property type="entry name" value="DNA-BINDING PROTEIN SMUBP-2"/>
    <property type="match status" value="1"/>
</dbReference>
<gene>
    <name evidence="7" type="ORF">DW682_02560</name>
</gene>
<evidence type="ECO:0000256" key="4">
    <source>
        <dbReference type="ARBA" id="ARBA00022840"/>
    </source>
</evidence>
<name>A0A414NFU5_9ACTN</name>
<organism evidence="7 8">
    <name type="scientific">Collinsella intestinalis</name>
    <dbReference type="NCBI Taxonomy" id="147207"/>
    <lineage>
        <taxon>Bacteria</taxon>
        <taxon>Bacillati</taxon>
        <taxon>Actinomycetota</taxon>
        <taxon>Coriobacteriia</taxon>
        <taxon>Coriobacteriales</taxon>
        <taxon>Coriobacteriaceae</taxon>
        <taxon>Collinsella</taxon>
    </lineage>
</organism>
<keyword evidence="1" id="KW-0547">Nucleotide-binding</keyword>
<dbReference type="GO" id="GO:0016787">
    <property type="term" value="F:hydrolase activity"/>
    <property type="evidence" value="ECO:0007669"/>
    <property type="project" value="UniProtKB-KW"/>
</dbReference>
<dbReference type="EMBL" id="QSLJ01000001">
    <property type="protein sequence ID" value="RHF38597.1"/>
    <property type="molecule type" value="Genomic_DNA"/>
</dbReference>
<dbReference type="Gene3D" id="3.40.50.300">
    <property type="entry name" value="P-loop containing nucleotide triphosphate hydrolases"/>
    <property type="match status" value="2"/>
</dbReference>
<feature type="domain" description="DNA2/NAM7 helicase-like C-terminal" evidence="6">
    <location>
        <begin position="347"/>
        <end position="555"/>
    </location>
</feature>
<dbReference type="Proteomes" id="UP000283983">
    <property type="component" value="Unassembled WGS sequence"/>
</dbReference>
<dbReference type="Pfam" id="PF13245">
    <property type="entry name" value="AAA_19"/>
    <property type="match status" value="1"/>
</dbReference>
<dbReference type="GO" id="GO:0005524">
    <property type="term" value="F:ATP binding"/>
    <property type="evidence" value="ECO:0007669"/>
    <property type="project" value="UniProtKB-KW"/>
</dbReference>
<evidence type="ECO:0000256" key="1">
    <source>
        <dbReference type="ARBA" id="ARBA00022741"/>
    </source>
</evidence>
<dbReference type="InParanoid" id="A0A414NFU5"/>
<evidence type="ECO:0000313" key="7">
    <source>
        <dbReference type="EMBL" id="RHF38597.1"/>
    </source>
</evidence>
<dbReference type="PANTHER" id="PTHR43788">
    <property type="entry name" value="DNA2/NAM7 HELICASE FAMILY MEMBER"/>
    <property type="match status" value="1"/>
</dbReference>